<proteinExistence type="predicted"/>
<dbReference type="CDD" id="cd02205">
    <property type="entry name" value="CBS_pair_SF"/>
    <property type="match status" value="1"/>
</dbReference>
<keyword evidence="1 2" id="KW-0129">CBS domain</keyword>
<evidence type="ECO:0000313" key="5">
    <source>
        <dbReference type="Proteomes" id="UP001194469"/>
    </source>
</evidence>
<dbReference type="EMBL" id="VRYY01000176">
    <property type="protein sequence ID" value="MBG3876844.1"/>
    <property type="molecule type" value="Genomic_DNA"/>
</dbReference>
<evidence type="ECO:0000256" key="2">
    <source>
        <dbReference type="PROSITE-ProRule" id="PRU00703"/>
    </source>
</evidence>
<keyword evidence="5" id="KW-1185">Reference proteome</keyword>
<evidence type="ECO:0000256" key="1">
    <source>
        <dbReference type="ARBA" id="ARBA00023122"/>
    </source>
</evidence>
<evidence type="ECO:0000259" key="3">
    <source>
        <dbReference type="PROSITE" id="PS51371"/>
    </source>
</evidence>
<gene>
    <name evidence="4" type="ORF">FVW20_07355</name>
</gene>
<accession>A0ABS0J346</accession>
<dbReference type="InterPro" id="IPR051257">
    <property type="entry name" value="Diverse_CBS-Domain"/>
</dbReference>
<protein>
    <submittedName>
        <fullName evidence="4">CBS domain-containing protein</fullName>
    </submittedName>
</protein>
<comment type="caution">
    <text evidence="4">The sequence shown here is derived from an EMBL/GenBank/DDBJ whole genome shotgun (WGS) entry which is preliminary data.</text>
</comment>
<reference evidence="4 5" key="1">
    <citation type="submission" date="2019-08" db="EMBL/GenBank/DDBJ databases">
        <authorList>
            <person name="Luo N."/>
        </authorList>
    </citation>
    <scope>NUCLEOTIDE SEQUENCE [LARGE SCALE GENOMIC DNA]</scope>
    <source>
        <strain evidence="4 5">NCIMB 9442</strain>
    </source>
</reference>
<dbReference type="PANTHER" id="PTHR43080">
    <property type="entry name" value="CBS DOMAIN-CONTAINING PROTEIN CBSX3, MITOCHONDRIAL"/>
    <property type="match status" value="1"/>
</dbReference>
<dbReference type="Gene3D" id="3.10.580.10">
    <property type="entry name" value="CBS-domain"/>
    <property type="match status" value="1"/>
</dbReference>
<feature type="domain" description="CBS" evidence="3">
    <location>
        <begin position="95"/>
        <end position="151"/>
    </location>
</feature>
<dbReference type="InterPro" id="IPR046342">
    <property type="entry name" value="CBS_dom_sf"/>
</dbReference>
<dbReference type="PROSITE" id="PS51371">
    <property type="entry name" value="CBS"/>
    <property type="match status" value="1"/>
</dbReference>
<dbReference type="SMART" id="SM00116">
    <property type="entry name" value="CBS"/>
    <property type="match status" value="2"/>
</dbReference>
<evidence type="ECO:0000313" key="4">
    <source>
        <dbReference type="EMBL" id="MBG3876844.1"/>
    </source>
</evidence>
<dbReference type="InterPro" id="IPR000644">
    <property type="entry name" value="CBS_dom"/>
</dbReference>
<dbReference type="PANTHER" id="PTHR43080:SF2">
    <property type="entry name" value="CBS DOMAIN-CONTAINING PROTEIN"/>
    <property type="match status" value="1"/>
</dbReference>
<organism evidence="4 5">
    <name type="scientific">Nitratidesulfovibrio oxamicus</name>
    <dbReference type="NCBI Taxonomy" id="32016"/>
    <lineage>
        <taxon>Bacteria</taxon>
        <taxon>Pseudomonadati</taxon>
        <taxon>Thermodesulfobacteriota</taxon>
        <taxon>Desulfovibrionia</taxon>
        <taxon>Desulfovibrionales</taxon>
        <taxon>Desulfovibrionaceae</taxon>
        <taxon>Nitratidesulfovibrio</taxon>
    </lineage>
</organism>
<sequence length="333" mass="38004">MSTQELDAIVAQIKSNKITSAPITPRDLIKAVGCTRRTSNCRKLVDHYLEENLVEVEPSYVDAWIDSEITIRHKQMATTKIDQDPIKKIMILEAANRKPTTISKNSTLQEAVTIMMMNDFSQLPVVSGERTVDGYVSWNTIGTALANGSTSKEIRNYINTDIKILHQDTQLLTAIKIICEHEFVVVQKNDKTLCGIITASDITSQFITITEPFLLLEQIENNVRQILNKKILLKDLKQSCSRDDNRPIDSIDDLNFGEYLRTMEDEKNWSKLNLQIDKTTFIKKLHKIREIRNDIMHFDPDGISPEQRTELQQMAQFLNSLNKINTSISAHSN</sequence>
<dbReference type="RefSeq" id="WP_196608922.1">
    <property type="nucleotide sequence ID" value="NZ_VRYY01000176.1"/>
</dbReference>
<dbReference type="SUPFAM" id="SSF54631">
    <property type="entry name" value="CBS-domain pair"/>
    <property type="match status" value="1"/>
</dbReference>
<dbReference type="Pfam" id="PF00571">
    <property type="entry name" value="CBS"/>
    <property type="match status" value="2"/>
</dbReference>
<name>A0ABS0J346_9BACT</name>
<dbReference type="Proteomes" id="UP001194469">
    <property type="component" value="Unassembled WGS sequence"/>
</dbReference>